<organism evidence="11 12">
    <name type="scientific">Marispirochaeta aestuarii</name>
    <dbReference type="NCBI Taxonomy" id="1963862"/>
    <lineage>
        <taxon>Bacteria</taxon>
        <taxon>Pseudomonadati</taxon>
        <taxon>Spirochaetota</taxon>
        <taxon>Spirochaetia</taxon>
        <taxon>Spirochaetales</taxon>
        <taxon>Spirochaetaceae</taxon>
        <taxon>Marispirochaeta</taxon>
    </lineage>
</organism>
<dbReference type="OrthoDB" id="9815614at2"/>
<proteinExistence type="inferred from homology"/>
<name>A0A1Y1RXQ1_9SPIO</name>
<comment type="similarity">
    <text evidence="8">Belongs to the TRAP transporter small permease family.</text>
</comment>
<dbReference type="EMBL" id="MWQY01000010">
    <property type="protein sequence ID" value="ORC35151.1"/>
    <property type="molecule type" value="Genomic_DNA"/>
</dbReference>
<feature type="transmembrane region" description="Helical" evidence="9">
    <location>
        <begin position="91"/>
        <end position="112"/>
    </location>
</feature>
<feature type="transmembrane region" description="Helical" evidence="9">
    <location>
        <begin position="12"/>
        <end position="40"/>
    </location>
</feature>
<keyword evidence="2" id="KW-0813">Transport</keyword>
<keyword evidence="7 9" id="KW-0472">Membrane</keyword>
<evidence type="ECO:0000256" key="3">
    <source>
        <dbReference type="ARBA" id="ARBA00022475"/>
    </source>
</evidence>
<gene>
    <name evidence="11" type="ORF">B4O97_10495</name>
</gene>
<dbReference type="Proteomes" id="UP000192343">
    <property type="component" value="Unassembled WGS sequence"/>
</dbReference>
<accession>A0A1Y1RXQ1</accession>
<dbReference type="AlphaFoldDB" id="A0A1Y1RXQ1"/>
<evidence type="ECO:0000256" key="4">
    <source>
        <dbReference type="ARBA" id="ARBA00022519"/>
    </source>
</evidence>
<dbReference type="Pfam" id="PF04290">
    <property type="entry name" value="DctQ"/>
    <property type="match status" value="1"/>
</dbReference>
<keyword evidence="5 9" id="KW-0812">Transmembrane</keyword>
<evidence type="ECO:0000256" key="2">
    <source>
        <dbReference type="ARBA" id="ARBA00022448"/>
    </source>
</evidence>
<evidence type="ECO:0000313" key="11">
    <source>
        <dbReference type="EMBL" id="ORC35151.1"/>
    </source>
</evidence>
<comment type="subcellular location">
    <subcellularLocation>
        <location evidence="1">Cell inner membrane</location>
        <topology evidence="1">Multi-pass membrane protein</topology>
    </subcellularLocation>
</comment>
<dbReference type="PANTHER" id="PTHR35011">
    <property type="entry name" value="2,3-DIKETO-L-GULONATE TRAP TRANSPORTER SMALL PERMEASE PROTEIN YIAM"/>
    <property type="match status" value="1"/>
</dbReference>
<evidence type="ECO:0000256" key="7">
    <source>
        <dbReference type="ARBA" id="ARBA00023136"/>
    </source>
</evidence>
<dbReference type="RefSeq" id="WP_083050649.1">
    <property type="nucleotide sequence ID" value="NZ_CAXXQO010000003.1"/>
</dbReference>
<dbReference type="GO" id="GO:0005886">
    <property type="term" value="C:plasma membrane"/>
    <property type="evidence" value="ECO:0007669"/>
    <property type="project" value="UniProtKB-SubCell"/>
</dbReference>
<protein>
    <recommendedName>
        <fullName evidence="10">Tripartite ATP-independent periplasmic transporters DctQ component domain-containing protein</fullName>
    </recommendedName>
</protein>
<dbReference type="PANTHER" id="PTHR35011:SF2">
    <property type="entry name" value="2,3-DIKETO-L-GULONATE TRAP TRANSPORTER SMALL PERMEASE PROTEIN YIAM"/>
    <property type="match status" value="1"/>
</dbReference>
<evidence type="ECO:0000256" key="1">
    <source>
        <dbReference type="ARBA" id="ARBA00004429"/>
    </source>
</evidence>
<evidence type="ECO:0000256" key="9">
    <source>
        <dbReference type="SAM" id="Phobius"/>
    </source>
</evidence>
<dbReference type="InterPro" id="IPR007387">
    <property type="entry name" value="TRAP_DctQ"/>
</dbReference>
<dbReference type="GO" id="GO:0022857">
    <property type="term" value="F:transmembrane transporter activity"/>
    <property type="evidence" value="ECO:0007669"/>
    <property type="project" value="TreeGrafter"/>
</dbReference>
<comment type="caution">
    <text evidence="11">The sequence shown here is derived from an EMBL/GenBank/DDBJ whole genome shotgun (WGS) entry which is preliminary data.</text>
</comment>
<dbReference type="STRING" id="1963862.B4O97_10495"/>
<reference evidence="11 12" key="1">
    <citation type="submission" date="2017-03" db="EMBL/GenBank/DDBJ databases">
        <title>Draft Genome sequence of Marispirochaeta sp. strain JC444.</title>
        <authorList>
            <person name="Shivani Y."/>
            <person name="Subhash Y."/>
            <person name="Sasikala C."/>
            <person name="Ramana C."/>
        </authorList>
    </citation>
    <scope>NUCLEOTIDE SEQUENCE [LARGE SCALE GENOMIC DNA]</scope>
    <source>
        <strain evidence="11 12">JC444</strain>
    </source>
</reference>
<evidence type="ECO:0000259" key="10">
    <source>
        <dbReference type="Pfam" id="PF04290"/>
    </source>
</evidence>
<feature type="transmembrane region" description="Helical" evidence="9">
    <location>
        <begin position="46"/>
        <end position="70"/>
    </location>
</feature>
<keyword evidence="12" id="KW-1185">Reference proteome</keyword>
<feature type="transmembrane region" description="Helical" evidence="9">
    <location>
        <begin position="132"/>
        <end position="152"/>
    </location>
</feature>
<keyword evidence="4" id="KW-0997">Cell inner membrane</keyword>
<feature type="domain" description="Tripartite ATP-independent periplasmic transporters DctQ component" evidence="10">
    <location>
        <begin position="31"/>
        <end position="158"/>
    </location>
</feature>
<evidence type="ECO:0000256" key="8">
    <source>
        <dbReference type="ARBA" id="ARBA00038436"/>
    </source>
</evidence>
<dbReference type="InterPro" id="IPR055348">
    <property type="entry name" value="DctQ"/>
</dbReference>
<sequence length="162" mass="18212">MDTLRNIVKRTYAGMCAVEAALSAVCLITTVVVIFSLAVFRSFDIPIHWALDTALLVFTWGVFLGADVAFREDKLVNVDFVYTRLPGKLQTVVSLFLYLLMAVFLIALLYHGIDLSISTKHRSFQGIPHLSFTWVTISMPICSFLMLISLSIKVYRTLVTRS</sequence>
<keyword evidence="3" id="KW-1003">Cell membrane</keyword>
<dbReference type="GO" id="GO:0015740">
    <property type="term" value="P:C4-dicarboxylate transport"/>
    <property type="evidence" value="ECO:0007669"/>
    <property type="project" value="TreeGrafter"/>
</dbReference>
<evidence type="ECO:0000256" key="5">
    <source>
        <dbReference type="ARBA" id="ARBA00022692"/>
    </source>
</evidence>
<evidence type="ECO:0000256" key="6">
    <source>
        <dbReference type="ARBA" id="ARBA00022989"/>
    </source>
</evidence>
<keyword evidence="6 9" id="KW-1133">Transmembrane helix</keyword>
<evidence type="ECO:0000313" key="12">
    <source>
        <dbReference type="Proteomes" id="UP000192343"/>
    </source>
</evidence>